<keyword evidence="7" id="KW-0408">Iron</keyword>
<evidence type="ECO:0000313" key="13">
    <source>
        <dbReference type="Proteomes" id="UP000714618"/>
    </source>
</evidence>
<dbReference type="GO" id="GO:0022857">
    <property type="term" value="F:transmembrane transporter activity"/>
    <property type="evidence" value="ECO:0007669"/>
    <property type="project" value="InterPro"/>
</dbReference>
<feature type="transmembrane region" description="Helical" evidence="11">
    <location>
        <begin position="158"/>
        <end position="175"/>
    </location>
</feature>
<feature type="transmembrane region" description="Helical" evidence="11">
    <location>
        <begin position="407"/>
        <end position="426"/>
    </location>
</feature>
<feature type="non-terminal residue" evidence="12">
    <location>
        <position position="611"/>
    </location>
</feature>
<feature type="transmembrane region" description="Helical" evidence="11">
    <location>
        <begin position="93"/>
        <end position="109"/>
    </location>
</feature>
<dbReference type="FunFam" id="1.20.1250.20:FF:000284">
    <property type="entry name" value="Siderophore iron transporter mirB"/>
    <property type="match status" value="1"/>
</dbReference>
<evidence type="ECO:0000256" key="4">
    <source>
        <dbReference type="ARBA" id="ARBA00022496"/>
    </source>
</evidence>
<gene>
    <name evidence="12" type="ORF">AWRI4233_LOCUS5556</name>
</gene>
<dbReference type="SUPFAM" id="SSF103473">
    <property type="entry name" value="MFS general substrate transporter"/>
    <property type="match status" value="1"/>
</dbReference>
<keyword evidence="3" id="KW-0813">Transport</keyword>
<name>A0A9N8K382_9PEZI</name>
<evidence type="ECO:0000256" key="2">
    <source>
        <dbReference type="ARBA" id="ARBA00008335"/>
    </source>
</evidence>
<dbReference type="InterPro" id="IPR011701">
    <property type="entry name" value="MFS"/>
</dbReference>
<organism evidence="12 13">
    <name type="scientific">Aureobasidium mustum</name>
    <dbReference type="NCBI Taxonomy" id="2773714"/>
    <lineage>
        <taxon>Eukaryota</taxon>
        <taxon>Fungi</taxon>
        <taxon>Dikarya</taxon>
        <taxon>Ascomycota</taxon>
        <taxon>Pezizomycotina</taxon>
        <taxon>Dothideomycetes</taxon>
        <taxon>Dothideomycetidae</taxon>
        <taxon>Dothideales</taxon>
        <taxon>Saccotheciaceae</taxon>
        <taxon>Aureobasidium</taxon>
    </lineage>
</organism>
<feature type="transmembrane region" description="Helical" evidence="11">
    <location>
        <begin position="438"/>
        <end position="457"/>
    </location>
</feature>
<dbReference type="GO" id="GO:0010106">
    <property type="term" value="P:cellular response to iron ion starvation"/>
    <property type="evidence" value="ECO:0007669"/>
    <property type="project" value="UniProtKB-ARBA"/>
</dbReference>
<dbReference type="PANTHER" id="PTHR23501">
    <property type="entry name" value="MAJOR FACILITATOR SUPERFAMILY"/>
    <property type="match status" value="1"/>
</dbReference>
<feature type="transmembrane region" description="Helical" evidence="11">
    <location>
        <begin position="294"/>
        <end position="322"/>
    </location>
</feature>
<dbReference type="GO" id="GO:0006826">
    <property type="term" value="P:iron ion transport"/>
    <property type="evidence" value="ECO:0007669"/>
    <property type="project" value="UniProtKB-KW"/>
</dbReference>
<evidence type="ECO:0000313" key="12">
    <source>
        <dbReference type="EMBL" id="CAD0096290.1"/>
    </source>
</evidence>
<evidence type="ECO:0000256" key="7">
    <source>
        <dbReference type="ARBA" id="ARBA00023004"/>
    </source>
</evidence>
<evidence type="ECO:0000256" key="1">
    <source>
        <dbReference type="ARBA" id="ARBA00004141"/>
    </source>
</evidence>
<comment type="caution">
    <text evidence="12">The sequence shown here is derived from an EMBL/GenBank/DDBJ whole genome shotgun (WGS) entry which is preliminary data.</text>
</comment>
<feature type="compositionally biased region" description="Low complexity" evidence="10">
    <location>
        <begin position="22"/>
        <end position="36"/>
    </location>
</feature>
<evidence type="ECO:0000256" key="8">
    <source>
        <dbReference type="ARBA" id="ARBA00023065"/>
    </source>
</evidence>
<feature type="region of interest" description="Disordered" evidence="10">
    <location>
        <begin position="1"/>
        <end position="73"/>
    </location>
</feature>
<dbReference type="OrthoDB" id="4078873at2759"/>
<feature type="transmembrane region" description="Helical" evidence="11">
    <location>
        <begin position="181"/>
        <end position="205"/>
    </location>
</feature>
<comment type="subcellular location">
    <subcellularLocation>
        <location evidence="1">Membrane</location>
        <topology evidence="1">Multi-pass membrane protein</topology>
    </subcellularLocation>
</comment>
<evidence type="ECO:0008006" key="14">
    <source>
        <dbReference type="Google" id="ProtNLM"/>
    </source>
</evidence>
<keyword evidence="5 11" id="KW-0812">Transmembrane</keyword>
<evidence type="ECO:0000256" key="9">
    <source>
        <dbReference type="ARBA" id="ARBA00023136"/>
    </source>
</evidence>
<feature type="compositionally biased region" description="Basic and acidic residues" evidence="10">
    <location>
        <begin position="39"/>
        <end position="60"/>
    </location>
</feature>
<keyword evidence="6 11" id="KW-1133">Transmembrane helix</keyword>
<dbReference type="FunFam" id="1.20.1250.20:FF:000302">
    <property type="entry name" value="MFS siderochrome iron transporter MirB"/>
    <property type="match status" value="1"/>
</dbReference>
<keyword evidence="4" id="KW-0410">Iron transport</keyword>
<feature type="transmembrane region" description="Helical" evidence="11">
    <location>
        <begin position="129"/>
        <end position="146"/>
    </location>
</feature>
<dbReference type="InterPro" id="IPR036259">
    <property type="entry name" value="MFS_trans_sf"/>
</dbReference>
<comment type="similarity">
    <text evidence="2">Belongs to the major facilitator superfamily.</text>
</comment>
<protein>
    <recommendedName>
        <fullName evidence="14">Siderophore iron transporter mirB</fullName>
    </recommendedName>
</protein>
<feature type="transmembrane region" description="Helical" evidence="11">
    <location>
        <begin position="578"/>
        <end position="596"/>
    </location>
</feature>
<feature type="transmembrane region" description="Helical" evidence="11">
    <location>
        <begin position="249"/>
        <end position="270"/>
    </location>
</feature>
<feature type="transmembrane region" description="Helical" evidence="11">
    <location>
        <begin position="367"/>
        <end position="387"/>
    </location>
</feature>
<sequence>RTTKMPSALRRKFFSSSIDPQEGSSSSASTSELGTAEMHLQDPERYASHGESKLAQHEVTADQASEEVPNEDAQAGVTQAEAITLSWTKSSMIATYALMWSIYCVNAFQSNITNNLSPFITSGFEAHSLLPVISIISSIMGAATYMPLAKVLNLWDRTVGLLIMLVFFLLGLILSATSNGIGTYCAAQVFYAIGSAGLIFCVDVVTIDTSTLRSRGLAYALTSSPFIITAYAGPAAAQQFHETNWRWGYGTFCIVLPCVVLPFFGLLRYFRSKAKKNGLLKPKAASGRTFKQSVWYYVIEFDVLGVFLLTAGLALFLLPFTIAGSAEDDWKTPHIIVMLVIGFCCLIAFALAERFLAPVPFLPWELLANRTVIGACLIDATYQISYYCWYDFFTSYLQVVFGTSVSTAGYIGSIFDVVSGVWLFCVGFAIKGTNRFRWLLWVAVPLYILGIGLMIYFRQPGFSVGYTIMCQVFIAFAGGTMIICQQVAVLSASDHNNAAAALAFLNVFGNIGGGIGGSISGAVWQHTLPNALQKYLPAEALPDWETIYEDLETQLSYPMGDPIRDAIIKAYAVAQSRMLIAGTCIMATSLVWMFIIKDVKLTKTQTKGVLF</sequence>
<proteinExistence type="inferred from homology"/>
<reference evidence="12" key="1">
    <citation type="submission" date="2020-06" db="EMBL/GenBank/DDBJ databases">
        <authorList>
            <person name="Onetto C."/>
        </authorList>
    </citation>
    <scope>NUCLEOTIDE SEQUENCE</scope>
</reference>
<keyword evidence="9 11" id="KW-0472">Membrane</keyword>
<evidence type="ECO:0000256" key="6">
    <source>
        <dbReference type="ARBA" id="ARBA00022989"/>
    </source>
</evidence>
<dbReference type="Pfam" id="PF07690">
    <property type="entry name" value="MFS_1"/>
    <property type="match status" value="1"/>
</dbReference>
<evidence type="ECO:0000256" key="11">
    <source>
        <dbReference type="SAM" id="Phobius"/>
    </source>
</evidence>
<dbReference type="PANTHER" id="PTHR23501:SF55">
    <property type="entry name" value="SIDEROPHORE IRON TRANSPORTER, PUTATIVE (AFU_ORTHOLOGUE AFUA_3G03440)-RELATED"/>
    <property type="match status" value="1"/>
</dbReference>
<feature type="transmembrane region" description="Helical" evidence="11">
    <location>
        <begin position="463"/>
        <end position="484"/>
    </location>
</feature>
<dbReference type="AlphaFoldDB" id="A0A9N8K382"/>
<dbReference type="EMBL" id="CAIJEO010000007">
    <property type="protein sequence ID" value="CAD0096290.1"/>
    <property type="molecule type" value="Genomic_DNA"/>
</dbReference>
<feature type="transmembrane region" description="Helical" evidence="11">
    <location>
        <begin position="334"/>
        <end position="355"/>
    </location>
</feature>
<keyword evidence="13" id="KW-1185">Reference proteome</keyword>
<feature type="transmembrane region" description="Helical" evidence="11">
    <location>
        <begin position="217"/>
        <end position="237"/>
    </location>
</feature>
<dbReference type="Proteomes" id="UP000714618">
    <property type="component" value="Unassembled WGS sequence"/>
</dbReference>
<dbReference type="Gene3D" id="1.20.1250.20">
    <property type="entry name" value="MFS general substrate transporter like domains"/>
    <property type="match status" value="2"/>
</dbReference>
<evidence type="ECO:0000256" key="10">
    <source>
        <dbReference type="SAM" id="MobiDB-lite"/>
    </source>
</evidence>
<evidence type="ECO:0000256" key="3">
    <source>
        <dbReference type="ARBA" id="ARBA00022448"/>
    </source>
</evidence>
<dbReference type="GO" id="GO:0005886">
    <property type="term" value="C:plasma membrane"/>
    <property type="evidence" value="ECO:0007669"/>
    <property type="project" value="TreeGrafter"/>
</dbReference>
<accession>A0A9N8K382</accession>
<keyword evidence="8" id="KW-0406">Ion transport</keyword>
<feature type="compositionally biased region" description="Basic residues" evidence="10">
    <location>
        <begin position="1"/>
        <end position="13"/>
    </location>
</feature>
<evidence type="ECO:0000256" key="5">
    <source>
        <dbReference type="ARBA" id="ARBA00022692"/>
    </source>
</evidence>